<keyword evidence="1" id="KW-0732">Signal</keyword>
<dbReference type="Gene3D" id="3.60.21.70">
    <property type="entry name" value="PhoD-like phosphatase"/>
    <property type="match status" value="1"/>
</dbReference>
<dbReference type="InterPro" id="IPR038607">
    <property type="entry name" value="PhoD-like_sf"/>
</dbReference>
<dbReference type="InterPro" id="IPR029052">
    <property type="entry name" value="Metallo-depent_PP-like"/>
</dbReference>
<dbReference type="PANTHER" id="PTHR43606">
    <property type="entry name" value="PHOSPHATASE, PUTATIVE (AFU_ORTHOLOGUE AFUA_6G08710)-RELATED"/>
    <property type="match status" value="1"/>
</dbReference>
<protein>
    <submittedName>
        <fullName evidence="4">Alkaline phosphatase</fullName>
    </submittedName>
</protein>
<dbReference type="EMBL" id="MUXN01000001">
    <property type="protein sequence ID" value="OOC08521.1"/>
    <property type="molecule type" value="Genomic_DNA"/>
</dbReference>
<proteinExistence type="predicted"/>
<sequence>MASSVSRRSILRAAGVTAAGTAATFTLSGASSGAGTPVFGHGVASGDPMPDSVLLWTRVTPSAEAVPGSGKGLAVDVRWEVAKDAGFADVVARGHLRTGPERDHTVKVTAGGLCPSAAYWYRFTSQGAVSPTGRTRTAPAHDDDVARLRFGVVSCANWAVGHFAPYGYLSGRDDLDAFIHLGDYLYEGNPNPAGDLRPSVPPNELITLADYRQRHAMYKTDERLRRLHARHPMIATWDDHEAADNAWSGGSPSHAPATEGGWLDRMRAAHQAYFEWMPVRHRGDRLYRRLKFGKLADLTMLDLRTYRTQQPGPGPAAASGEGTILGDEQRRWFLEGLARGTASWNLIGNSVMVTPIKIPALPSREKLALDGLLDGQPTTVNTDQWDGYTADRRQVLDTIAAQGRGNTVFLTGDVHSSWANDVPRDGTSVAVEFVCPSVTSDNIDEQLGVPPRTGSLKVEAALRALNPHVRFVELDSHGPCVLEVTPDAVRMNWHYVADRRDPATAVTFAHAFRTVAGEPWVRPADG</sequence>
<dbReference type="InterPro" id="IPR006311">
    <property type="entry name" value="TAT_signal"/>
</dbReference>
<dbReference type="InterPro" id="IPR018946">
    <property type="entry name" value="PhoD-like_MPP"/>
</dbReference>
<feature type="domain" description="PhoD-like phosphatase metallophosphatase" evidence="2">
    <location>
        <begin position="150"/>
        <end position="493"/>
    </location>
</feature>
<dbReference type="Pfam" id="PF09423">
    <property type="entry name" value="PhoD"/>
    <property type="match status" value="1"/>
</dbReference>
<evidence type="ECO:0000256" key="1">
    <source>
        <dbReference type="SAM" id="SignalP"/>
    </source>
</evidence>
<comment type="caution">
    <text evidence="4">The sequence shown here is derived from an EMBL/GenBank/DDBJ whole genome shotgun (WGS) entry which is preliminary data.</text>
</comment>
<gene>
    <name evidence="4" type="ORF">B0293_00980</name>
</gene>
<dbReference type="Gene3D" id="2.60.40.380">
    <property type="entry name" value="Purple acid phosphatase-like, N-terminal"/>
    <property type="match status" value="1"/>
</dbReference>
<dbReference type="InterPro" id="IPR052900">
    <property type="entry name" value="Phospholipid_Metab_Enz"/>
</dbReference>
<dbReference type="RefSeq" id="WP_039919371.1">
    <property type="nucleotide sequence ID" value="NZ_ANMG01000073.1"/>
</dbReference>
<reference evidence="4 5" key="1">
    <citation type="submission" date="2017-02" db="EMBL/GenBank/DDBJ databases">
        <title>Amycolatopsis azurea DSM 43854 draft genome.</title>
        <authorList>
            <person name="Mayilraj S."/>
        </authorList>
    </citation>
    <scope>NUCLEOTIDE SEQUENCE [LARGE SCALE GENOMIC DNA]</scope>
    <source>
        <strain evidence="4 5">DSM 43854</strain>
    </source>
</reference>
<dbReference type="Proteomes" id="UP000188551">
    <property type="component" value="Unassembled WGS sequence"/>
</dbReference>
<dbReference type="SUPFAM" id="SSF56300">
    <property type="entry name" value="Metallo-dependent phosphatases"/>
    <property type="match status" value="1"/>
</dbReference>
<dbReference type="PANTHER" id="PTHR43606:SF2">
    <property type="entry name" value="ALKALINE PHOSPHATASE FAMILY PROTEIN (AFU_ORTHOLOGUE AFUA_5G03860)"/>
    <property type="match status" value="1"/>
</dbReference>
<evidence type="ECO:0000313" key="4">
    <source>
        <dbReference type="EMBL" id="OOC08521.1"/>
    </source>
</evidence>
<evidence type="ECO:0000259" key="2">
    <source>
        <dbReference type="Pfam" id="PF09423"/>
    </source>
</evidence>
<feature type="domain" description="Phospholipase D N-terminal" evidence="3">
    <location>
        <begin position="41"/>
        <end position="137"/>
    </location>
</feature>
<dbReference type="Pfam" id="PF16655">
    <property type="entry name" value="PhoD_N"/>
    <property type="match status" value="1"/>
</dbReference>
<organism evidence="4 5">
    <name type="scientific">Amycolatopsis azurea DSM 43854</name>
    <dbReference type="NCBI Taxonomy" id="1238180"/>
    <lineage>
        <taxon>Bacteria</taxon>
        <taxon>Bacillati</taxon>
        <taxon>Actinomycetota</taxon>
        <taxon>Actinomycetes</taxon>
        <taxon>Pseudonocardiales</taxon>
        <taxon>Pseudonocardiaceae</taxon>
        <taxon>Amycolatopsis</taxon>
    </lineage>
</organism>
<dbReference type="InterPro" id="IPR032093">
    <property type="entry name" value="PhoD_N"/>
</dbReference>
<keyword evidence="5" id="KW-1185">Reference proteome</keyword>
<accession>A0ABX3JL79</accession>
<dbReference type="CDD" id="cd07389">
    <property type="entry name" value="MPP_PhoD"/>
    <property type="match status" value="1"/>
</dbReference>
<evidence type="ECO:0000313" key="5">
    <source>
        <dbReference type="Proteomes" id="UP000188551"/>
    </source>
</evidence>
<dbReference type="PROSITE" id="PS51318">
    <property type="entry name" value="TAT"/>
    <property type="match status" value="1"/>
</dbReference>
<name>A0ABX3JL79_9PSEU</name>
<feature type="chain" id="PRO_5046050812" evidence="1">
    <location>
        <begin position="19"/>
        <end position="526"/>
    </location>
</feature>
<evidence type="ECO:0000259" key="3">
    <source>
        <dbReference type="Pfam" id="PF16655"/>
    </source>
</evidence>
<feature type="signal peptide" evidence="1">
    <location>
        <begin position="1"/>
        <end position="18"/>
    </location>
</feature>